<name>A0A940IGM2_9BACT</name>
<sequence length="230" mass="26120">MKVVKKLLTYLIFPVIIIGLCYAIVQSVMEPVNFNNDKEAREAVGIQRLKDIRDLQVAFKSQYGHFTPSVDSLKDFYNNGKIKLVMQVGSQDDSVAVEHTKQIKRRNPRITPQQMYEMYQRGDHKLVFQIERDTLVRQTMFLDRPDFDIDSLAIVPFSGGDSIYMASAVKTVSGVKVPLFEASMTYKSLLRGLDRQLIINLNAEREDTGRFPGLKVGSIDAPNNNAGNWE</sequence>
<comment type="caution">
    <text evidence="2">The sequence shown here is derived from an EMBL/GenBank/DDBJ whole genome shotgun (WGS) entry which is preliminary data.</text>
</comment>
<keyword evidence="1" id="KW-1133">Transmembrane helix</keyword>
<keyword evidence="1" id="KW-0812">Transmembrane</keyword>
<dbReference type="Proteomes" id="UP000771749">
    <property type="component" value="Unassembled WGS sequence"/>
</dbReference>
<keyword evidence="1" id="KW-0472">Membrane</keyword>
<evidence type="ECO:0000313" key="3">
    <source>
        <dbReference type="Proteomes" id="UP000771749"/>
    </source>
</evidence>
<dbReference type="AlphaFoldDB" id="A0A940IGM2"/>
<evidence type="ECO:0000256" key="1">
    <source>
        <dbReference type="SAM" id="Phobius"/>
    </source>
</evidence>
<reference evidence="2" key="1">
    <citation type="submission" date="2020-10" db="EMBL/GenBank/DDBJ databases">
        <authorList>
            <person name="Gilroy R."/>
        </authorList>
    </citation>
    <scope>NUCLEOTIDE SEQUENCE</scope>
    <source>
        <strain evidence="2">F1-3629</strain>
    </source>
</reference>
<reference evidence="2" key="2">
    <citation type="journal article" date="2021" name="PeerJ">
        <title>Extensive microbial diversity within the chicken gut microbiome revealed by metagenomics and culture.</title>
        <authorList>
            <person name="Gilroy R."/>
            <person name="Ravi A."/>
            <person name="Getino M."/>
            <person name="Pursley I."/>
            <person name="Horton D.L."/>
            <person name="Alikhan N.F."/>
            <person name="Baker D."/>
            <person name="Gharbi K."/>
            <person name="Hall N."/>
            <person name="Watson M."/>
            <person name="Adriaenssens E.M."/>
            <person name="Foster-Nyarko E."/>
            <person name="Jarju S."/>
            <person name="Secka A."/>
            <person name="Antonio M."/>
            <person name="Oren A."/>
            <person name="Chaudhuri R.R."/>
            <person name="La Ragione R."/>
            <person name="Hildebrand F."/>
            <person name="Pallen M.J."/>
        </authorList>
    </citation>
    <scope>NUCLEOTIDE SEQUENCE</scope>
    <source>
        <strain evidence="2">F1-3629</strain>
    </source>
</reference>
<dbReference type="EMBL" id="JADIMJ010000075">
    <property type="protein sequence ID" value="MBO8454075.1"/>
    <property type="molecule type" value="Genomic_DNA"/>
</dbReference>
<gene>
    <name evidence="2" type="ORF">IAC07_05045</name>
</gene>
<feature type="transmembrane region" description="Helical" evidence="1">
    <location>
        <begin position="7"/>
        <end position="25"/>
    </location>
</feature>
<evidence type="ECO:0000313" key="2">
    <source>
        <dbReference type="EMBL" id="MBO8454075.1"/>
    </source>
</evidence>
<accession>A0A940IGM2</accession>
<organism evidence="2 3">
    <name type="scientific">Candidatus Cryptobacteroides gallistercoris</name>
    <dbReference type="NCBI Taxonomy" id="2840765"/>
    <lineage>
        <taxon>Bacteria</taxon>
        <taxon>Pseudomonadati</taxon>
        <taxon>Bacteroidota</taxon>
        <taxon>Bacteroidia</taxon>
        <taxon>Bacteroidales</taxon>
        <taxon>Candidatus Cryptobacteroides</taxon>
    </lineage>
</organism>
<protein>
    <submittedName>
        <fullName evidence="2">Uncharacterized protein</fullName>
    </submittedName>
</protein>
<proteinExistence type="predicted"/>